<sequence length="70" mass="7755">METLKFKTNIKCGGCVATVTPFLNQEKSIEKWQVDTNNPDKILTVEGSAVNEEEVIEAIEKAGFKIEPLS</sequence>
<dbReference type="Pfam" id="PF00403">
    <property type="entry name" value="HMA"/>
    <property type="match status" value="1"/>
</dbReference>
<dbReference type="PROSITE" id="PS50846">
    <property type="entry name" value="HMA_2"/>
    <property type="match status" value="1"/>
</dbReference>
<accession>A0A512B5Q1</accession>
<evidence type="ECO:0000313" key="3">
    <source>
        <dbReference type="Proteomes" id="UP000321532"/>
    </source>
</evidence>
<dbReference type="Gene3D" id="3.30.70.100">
    <property type="match status" value="1"/>
</dbReference>
<name>A0A512B5Q1_9BACT</name>
<dbReference type="RefSeq" id="WP_146905180.1">
    <property type="nucleotide sequence ID" value="NZ_BJYS01000057.1"/>
</dbReference>
<dbReference type="OrthoDB" id="677920at2"/>
<gene>
    <name evidence="2" type="ORF">AAE02nite_49600</name>
</gene>
<dbReference type="SUPFAM" id="SSF55008">
    <property type="entry name" value="HMA, heavy metal-associated domain"/>
    <property type="match status" value="1"/>
</dbReference>
<comment type="caution">
    <text evidence="2">The sequence shown here is derived from an EMBL/GenBank/DDBJ whole genome shotgun (WGS) entry which is preliminary data.</text>
</comment>
<dbReference type="Proteomes" id="UP000321532">
    <property type="component" value="Unassembled WGS sequence"/>
</dbReference>
<feature type="domain" description="HMA" evidence="1">
    <location>
        <begin position="1"/>
        <end position="67"/>
    </location>
</feature>
<protein>
    <recommendedName>
        <fullName evidence="1">HMA domain-containing protein</fullName>
    </recommendedName>
</protein>
<organism evidence="2 3">
    <name type="scientific">Adhaeribacter aerolatus</name>
    <dbReference type="NCBI Taxonomy" id="670289"/>
    <lineage>
        <taxon>Bacteria</taxon>
        <taxon>Pseudomonadati</taxon>
        <taxon>Bacteroidota</taxon>
        <taxon>Cytophagia</taxon>
        <taxon>Cytophagales</taxon>
        <taxon>Hymenobacteraceae</taxon>
        <taxon>Adhaeribacter</taxon>
    </lineage>
</organism>
<proteinExistence type="predicted"/>
<reference evidence="2 3" key="1">
    <citation type="submission" date="2019-07" db="EMBL/GenBank/DDBJ databases">
        <title>Whole genome shotgun sequence of Adhaeribacter aerolatus NBRC 106133.</title>
        <authorList>
            <person name="Hosoyama A."/>
            <person name="Uohara A."/>
            <person name="Ohji S."/>
            <person name="Ichikawa N."/>
        </authorList>
    </citation>
    <scope>NUCLEOTIDE SEQUENCE [LARGE SCALE GENOMIC DNA]</scope>
    <source>
        <strain evidence="2 3">NBRC 106133</strain>
    </source>
</reference>
<dbReference type="AlphaFoldDB" id="A0A512B5Q1"/>
<dbReference type="InterPro" id="IPR006121">
    <property type="entry name" value="HMA_dom"/>
</dbReference>
<evidence type="ECO:0000259" key="1">
    <source>
        <dbReference type="PROSITE" id="PS50846"/>
    </source>
</evidence>
<dbReference type="InterPro" id="IPR036163">
    <property type="entry name" value="HMA_dom_sf"/>
</dbReference>
<dbReference type="EMBL" id="BJYS01000057">
    <property type="protein sequence ID" value="GEO07296.1"/>
    <property type="molecule type" value="Genomic_DNA"/>
</dbReference>
<evidence type="ECO:0000313" key="2">
    <source>
        <dbReference type="EMBL" id="GEO07296.1"/>
    </source>
</evidence>
<dbReference type="CDD" id="cd00371">
    <property type="entry name" value="HMA"/>
    <property type="match status" value="1"/>
</dbReference>
<dbReference type="GO" id="GO:0046872">
    <property type="term" value="F:metal ion binding"/>
    <property type="evidence" value="ECO:0007669"/>
    <property type="project" value="InterPro"/>
</dbReference>
<keyword evidence="3" id="KW-1185">Reference proteome</keyword>